<dbReference type="EMBL" id="CP120682">
    <property type="protein sequence ID" value="WKN36183.1"/>
    <property type="molecule type" value="Genomic_DNA"/>
</dbReference>
<gene>
    <name evidence="1" type="ORF">K4G66_27845</name>
</gene>
<proteinExistence type="predicted"/>
<name>A0AA49GML4_9BACT</name>
<reference evidence="1" key="2">
    <citation type="journal article" date="2024" name="Antonie Van Leeuwenhoek">
        <title>Roseihalotalea indica gen. nov., sp. nov., a halophilic Bacteroidetes from mesopelagic Southwest Indian Ocean with higher carbohydrate metabolic potential.</title>
        <authorList>
            <person name="Chen B."/>
            <person name="Zhang M."/>
            <person name="Lin D."/>
            <person name="Ye J."/>
            <person name="Tang K."/>
        </authorList>
    </citation>
    <scope>NUCLEOTIDE SEQUENCE</scope>
    <source>
        <strain evidence="1">TK19036</strain>
    </source>
</reference>
<sequence length="130" mass="15321">MQLLKIFDETFTGENIREMEIILWDEKTTVREIITARVEREVNAYNQRKTEYFQGLIQPSHTEQTLNGKRVKEWQALDTEKYVYLALDSFLKNRYFMLVDDVQADTLDQEITLQPDTKISFIKLTPLVGG</sequence>
<evidence type="ECO:0000313" key="1">
    <source>
        <dbReference type="EMBL" id="WKN36183.1"/>
    </source>
</evidence>
<accession>A0AA49GML4</accession>
<dbReference type="AlphaFoldDB" id="A0AA49GML4"/>
<protein>
    <submittedName>
        <fullName evidence="1">Uncharacterized protein</fullName>
    </submittedName>
</protein>
<organism evidence="1">
    <name type="scientific">Roseihalotalea indica</name>
    <dbReference type="NCBI Taxonomy" id="2867963"/>
    <lineage>
        <taxon>Bacteria</taxon>
        <taxon>Pseudomonadati</taxon>
        <taxon>Bacteroidota</taxon>
        <taxon>Cytophagia</taxon>
        <taxon>Cytophagales</taxon>
        <taxon>Catalimonadaceae</taxon>
        <taxon>Roseihalotalea</taxon>
    </lineage>
</organism>
<reference evidence="1" key="1">
    <citation type="journal article" date="2023" name="Comput. Struct. Biotechnol. J.">
        <title>Discovery of a novel marine Bacteroidetes with a rich repertoire of carbohydrate-active enzymes.</title>
        <authorList>
            <person name="Chen B."/>
            <person name="Liu G."/>
            <person name="Chen Q."/>
            <person name="Wang H."/>
            <person name="Liu L."/>
            <person name="Tang K."/>
        </authorList>
    </citation>
    <scope>NUCLEOTIDE SEQUENCE</scope>
    <source>
        <strain evidence="1">TK19036</strain>
    </source>
</reference>